<name>A0A1H4A9W6_9BURK</name>
<reference evidence="2" key="1">
    <citation type="submission" date="2016-10" db="EMBL/GenBank/DDBJ databases">
        <authorList>
            <person name="Varghese N."/>
            <person name="Submissions S."/>
        </authorList>
    </citation>
    <scope>NUCLEOTIDE SEQUENCE [LARGE SCALE GENOMIC DNA]</scope>
    <source>
        <strain evidence="2">LMG 24000</strain>
    </source>
</reference>
<dbReference type="OrthoDB" id="8594232at2"/>
<keyword evidence="2" id="KW-1185">Reference proteome</keyword>
<accession>A0A1H4A9W6</accession>
<dbReference type="STRING" id="83784.SAMN05192564_1011090"/>
<gene>
    <name evidence="1" type="ORF">SAMN05192564_1011090</name>
</gene>
<proteinExistence type="predicted"/>
<dbReference type="Proteomes" id="UP000198638">
    <property type="component" value="Unassembled WGS sequence"/>
</dbReference>
<protein>
    <submittedName>
        <fullName evidence="1">PAAR motif-containing protein</fullName>
    </submittedName>
</protein>
<sequence length="191" mass="21096">MRRYNLRENDKSTSGGIVIEGIPDDTLDGVPLTFLGAKVVCPACKRTGVIVGQGPRYPDISMGKQMALDNDICVCGCEPPPRMRASQKRMFEDHLESNIANRWRTDNDEPARRSAAPASSPQYVRWFYVRNSTTGQRLAHRDFVADVGGARQSGKTDAEGYAKITTSSEQPVSIHVVFSSPRRTLKPRQGA</sequence>
<dbReference type="Pfam" id="PF05488">
    <property type="entry name" value="PAAR_motif"/>
    <property type="match status" value="1"/>
</dbReference>
<dbReference type="EMBL" id="FNRQ01000001">
    <property type="protein sequence ID" value="SEA32710.1"/>
    <property type="molecule type" value="Genomic_DNA"/>
</dbReference>
<dbReference type="CDD" id="cd14744">
    <property type="entry name" value="PAAR_CT_2"/>
    <property type="match status" value="1"/>
</dbReference>
<dbReference type="AlphaFoldDB" id="A0A1H4A9W6"/>
<organism evidence="1 2">
    <name type="scientific">Paraburkholderia sartisoli</name>
    <dbReference type="NCBI Taxonomy" id="83784"/>
    <lineage>
        <taxon>Bacteria</taxon>
        <taxon>Pseudomonadati</taxon>
        <taxon>Pseudomonadota</taxon>
        <taxon>Betaproteobacteria</taxon>
        <taxon>Burkholderiales</taxon>
        <taxon>Burkholderiaceae</taxon>
        <taxon>Paraburkholderia</taxon>
    </lineage>
</organism>
<evidence type="ECO:0000313" key="2">
    <source>
        <dbReference type="Proteomes" id="UP000198638"/>
    </source>
</evidence>
<dbReference type="RefSeq" id="WP_090529956.1">
    <property type="nucleotide sequence ID" value="NZ_FNRQ01000001.1"/>
</dbReference>
<dbReference type="InterPro" id="IPR008727">
    <property type="entry name" value="PAAR_motif"/>
</dbReference>
<evidence type="ECO:0000313" key="1">
    <source>
        <dbReference type="EMBL" id="SEA32710.1"/>
    </source>
</evidence>